<keyword evidence="2" id="KW-1185">Reference proteome</keyword>
<reference evidence="1" key="1">
    <citation type="submission" date="2021-06" db="EMBL/GenBank/DDBJ databases">
        <authorList>
            <person name="Hodson N. C."/>
            <person name="Mongue J. A."/>
            <person name="Jaron S. K."/>
        </authorList>
    </citation>
    <scope>NUCLEOTIDE SEQUENCE</scope>
</reference>
<protein>
    <submittedName>
        <fullName evidence="1">Uncharacterized protein</fullName>
    </submittedName>
</protein>
<proteinExistence type="predicted"/>
<gene>
    <name evidence="1" type="ORF">AFUS01_LOCUS1793</name>
</gene>
<feature type="non-terminal residue" evidence="1">
    <location>
        <position position="1"/>
    </location>
</feature>
<dbReference type="Proteomes" id="UP000708208">
    <property type="component" value="Unassembled WGS sequence"/>
</dbReference>
<dbReference type="EMBL" id="CAJVCH010010071">
    <property type="protein sequence ID" value="CAG7667445.1"/>
    <property type="molecule type" value="Genomic_DNA"/>
</dbReference>
<evidence type="ECO:0000313" key="1">
    <source>
        <dbReference type="EMBL" id="CAG7667445.1"/>
    </source>
</evidence>
<evidence type="ECO:0000313" key="2">
    <source>
        <dbReference type="Proteomes" id="UP000708208"/>
    </source>
</evidence>
<organism evidence="1 2">
    <name type="scientific">Allacma fusca</name>
    <dbReference type="NCBI Taxonomy" id="39272"/>
    <lineage>
        <taxon>Eukaryota</taxon>
        <taxon>Metazoa</taxon>
        <taxon>Ecdysozoa</taxon>
        <taxon>Arthropoda</taxon>
        <taxon>Hexapoda</taxon>
        <taxon>Collembola</taxon>
        <taxon>Symphypleona</taxon>
        <taxon>Sminthuridae</taxon>
        <taxon>Allacma</taxon>
    </lineage>
</organism>
<sequence>TGLTWGRGLNCTGL</sequence>
<comment type="caution">
    <text evidence="1">The sequence shown here is derived from an EMBL/GenBank/DDBJ whole genome shotgun (WGS) entry which is preliminary data.</text>
</comment>
<name>A0A8J2JLV2_9HEXA</name>
<accession>A0A8J2JLV2</accession>